<name>A0A1G5G055_9BACT</name>
<evidence type="ECO:0000256" key="1">
    <source>
        <dbReference type="SAM" id="MobiDB-lite"/>
    </source>
</evidence>
<keyword evidence="3" id="KW-1185">Reference proteome</keyword>
<feature type="compositionally biased region" description="Basic residues" evidence="1">
    <location>
        <begin position="45"/>
        <end position="66"/>
    </location>
</feature>
<accession>A0A1G5G055</accession>
<sequence>MTPEYVRRLIKTGKITKSSLKTSGKRKLIHPEKARTDLANNVSHVNKKSQKTKQNKPKNKTQKRNTKKAETEQTDASSGKEVYRIIDLAEFGGLNLTEAQTIHEQYKAALKKLDYEKRERELLPADEVRKIWSESITAARSKILSLKGKIGPLLKEFIGDSKNFNTLMSEVEQIEFEVLKDLQRGEVQ</sequence>
<dbReference type="RefSeq" id="WP_139163976.1">
    <property type="nucleotide sequence ID" value="NZ_FMUX01000009.1"/>
</dbReference>
<protein>
    <submittedName>
        <fullName evidence="2">Uncharacterized protein</fullName>
    </submittedName>
</protein>
<gene>
    <name evidence="2" type="ORF">SAMN05216233_109120</name>
</gene>
<dbReference type="STRING" id="419481.SAMN05216233_109120"/>
<evidence type="ECO:0000313" key="2">
    <source>
        <dbReference type="EMBL" id="SCY44916.1"/>
    </source>
</evidence>
<proteinExistence type="predicted"/>
<evidence type="ECO:0000313" key="3">
    <source>
        <dbReference type="Proteomes" id="UP000198870"/>
    </source>
</evidence>
<dbReference type="AlphaFoldDB" id="A0A1G5G055"/>
<reference evidence="2 3" key="1">
    <citation type="submission" date="2016-10" db="EMBL/GenBank/DDBJ databases">
        <authorList>
            <person name="de Groot N.N."/>
        </authorList>
    </citation>
    <scope>NUCLEOTIDE SEQUENCE [LARGE SCALE GENOMIC DNA]</scope>
    <source>
        <strain evidence="2 3">AA1</strain>
    </source>
</reference>
<feature type="region of interest" description="Disordered" evidence="1">
    <location>
        <begin position="16"/>
        <end position="76"/>
    </location>
</feature>
<dbReference type="EMBL" id="FMUX01000009">
    <property type="protein sequence ID" value="SCY44916.1"/>
    <property type="molecule type" value="Genomic_DNA"/>
</dbReference>
<dbReference type="Proteomes" id="UP000198870">
    <property type="component" value="Unassembled WGS sequence"/>
</dbReference>
<organism evidence="2 3">
    <name type="scientific">Desulfoluna spongiiphila</name>
    <dbReference type="NCBI Taxonomy" id="419481"/>
    <lineage>
        <taxon>Bacteria</taxon>
        <taxon>Pseudomonadati</taxon>
        <taxon>Thermodesulfobacteriota</taxon>
        <taxon>Desulfobacteria</taxon>
        <taxon>Desulfobacterales</taxon>
        <taxon>Desulfolunaceae</taxon>
        <taxon>Desulfoluna</taxon>
    </lineage>
</organism>